<dbReference type="Proteomes" id="UP000325105">
    <property type="component" value="Unassembled WGS sequence"/>
</dbReference>
<evidence type="ECO:0000313" key="2">
    <source>
        <dbReference type="Proteomes" id="UP000325105"/>
    </source>
</evidence>
<dbReference type="Pfam" id="PF11185">
    <property type="entry name" value="DUF2971"/>
    <property type="match status" value="1"/>
</dbReference>
<proteinExistence type="predicted"/>
<name>A0A5S5DHI7_9SPHI</name>
<dbReference type="EMBL" id="VNHX01000011">
    <property type="protein sequence ID" value="TYP94636.1"/>
    <property type="molecule type" value="Genomic_DNA"/>
</dbReference>
<evidence type="ECO:0000313" key="1">
    <source>
        <dbReference type="EMBL" id="TYP94636.1"/>
    </source>
</evidence>
<protein>
    <recommendedName>
        <fullName evidence="3">DUF2971 family protein</fullName>
    </recommendedName>
</protein>
<dbReference type="InterPro" id="IPR021352">
    <property type="entry name" value="DUF2971"/>
</dbReference>
<dbReference type="OrthoDB" id="190848at2"/>
<dbReference type="RefSeq" id="WP_148908764.1">
    <property type="nucleotide sequence ID" value="NZ_VNHX01000011.1"/>
</dbReference>
<dbReference type="AlphaFoldDB" id="A0A5S5DHI7"/>
<reference evidence="1 2" key="1">
    <citation type="submission" date="2019-07" db="EMBL/GenBank/DDBJ databases">
        <title>Genomic Encyclopedia of Archaeal and Bacterial Type Strains, Phase II (KMG-II): from individual species to whole genera.</title>
        <authorList>
            <person name="Goeker M."/>
        </authorList>
    </citation>
    <scope>NUCLEOTIDE SEQUENCE [LARGE SCALE GENOMIC DNA]</scope>
    <source>
        <strain evidence="1 2">DSM 18850</strain>
    </source>
</reference>
<keyword evidence="2" id="KW-1185">Reference proteome</keyword>
<sequence>MKTSRNWQHVSAVLNNETIYKYYDAATSIRALNERTIQFSHASIFNDPFDCNVNLFDITEEDTRAYFTYISKKYTGNNYVERLRLKRNYEDKIRPNYKSFMRGLFEMENAERGITCFSKLSNNLLMWAHYASRHSGVCIGYDTLQLRNLIVEHHRESAFWQVNYVDKIQPKKYFLERDVAIDYWFTTKHKDWAYEQEVRLISRGFKFDTHNKRELFKIPSDVIKEVYFGYATTEDTKKKIFDISQSQKAQVRFYQIVPNYDSFELEARQLA</sequence>
<organism evidence="1 2">
    <name type="scientific">Sphingobacterium allocomposti</name>
    <dbReference type="NCBI Taxonomy" id="415956"/>
    <lineage>
        <taxon>Bacteria</taxon>
        <taxon>Pseudomonadati</taxon>
        <taxon>Bacteroidota</taxon>
        <taxon>Sphingobacteriia</taxon>
        <taxon>Sphingobacteriales</taxon>
        <taxon>Sphingobacteriaceae</taxon>
        <taxon>Sphingobacterium</taxon>
    </lineage>
</organism>
<gene>
    <name evidence="1" type="ORF">BC792_11144</name>
</gene>
<evidence type="ECO:0008006" key="3">
    <source>
        <dbReference type="Google" id="ProtNLM"/>
    </source>
</evidence>
<accession>A0A5S5DHI7</accession>
<comment type="caution">
    <text evidence="1">The sequence shown here is derived from an EMBL/GenBank/DDBJ whole genome shotgun (WGS) entry which is preliminary data.</text>
</comment>